<keyword evidence="6" id="KW-1185">Reference proteome</keyword>
<dbReference type="GO" id="GO:0008094">
    <property type="term" value="F:ATP-dependent activity, acting on DNA"/>
    <property type="evidence" value="ECO:0007669"/>
    <property type="project" value="TreeGrafter"/>
</dbReference>
<dbReference type="InterPro" id="IPR038718">
    <property type="entry name" value="SNF2-like_sf"/>
</dbReference>
<feature type="domain" description="Helicase ATP-binding" evidence="4">
    <location>
        <begin position="28"/>
        <end position="232"/>
    </location>
</feature>
<gene>
    <name evidence="5" type="ORF">RFI_31996</name>
</gene>
<dbReference type="InterPro" id="IPR050628">
    <property type="entry name" value="SNF2_RAD54_helicase_TF"/>
</dbReference>
<name>X6LUX9_RETFI</name>
<organism evidence="5 6">
    <name type="scientific">Reticulomyxa filosa</name>
    <dbReference type="NCBI Taxonomy" id="46433"/>
    <lineage>
        <taxon>Eukaryota</taxon>
        <taxon>Sar</taxon>
        <taxon>Rhizaria</taxon>
        <taxon>Retaria</taxon>
        <taxon>Foraminifera</taxon>
        <taxon>Monothalamids</taxon>
        <taxon>Reticulomyxidae</taxon>
        <taxon>Reticulomyxa</taxon>
    </lineage>
</organism>
<protein>
    <recommendedName>
        <fullName evidence="4">Helicase ATP-binding domain-containing protein</fullName>
    </recommendedName>
</protein>
<dbReference type="Pfam" id="PF00176">
    <property type="entry name" value="SNF2-rel_dom"/>
    <property type="match status" value="1"/>
</dbReference>
<accession>X6LUX9</accession>
<dbReference type="PROSITE" id="PS51192">
    <property type="entry name" value="HELICASE_ATP_BIND_1"/>
    <property type="match status" value="1"/>
</dbReference>
<dbReference type="InterPro" id="IPR000330">
    <property type="entry name" value="SNF2_N"/>
</dbReference>
<dbReference type="SUPFAM" id="SSF52540">
    <property type="entry name" value="P-loop containing nucleoside triphosphate hydrolases"/>
    <property type="match status" value="1"/>
</dbReference>
<proteinExistence type="predicted"/>
<dbReference type="Gene3D" id="3.40.50.10810">
    <property type="entry name" value="Tandem AAA-ATPase domain"/>
    <property type="match status" value="1"/>
</dbReference>
<dbReference type="PANTHER" id="PTHR45626">
    <property type="entry name" value="TRANSCRIPTION TERMINATION FACTOR 2-RELATED"/>
    <property type="match status" value="1"/>
</dbReference>
<dbReference type="CDD" id="cd18008">
    <property type="entry name" value="DEXDc_SHPRH-like"/>
    <property type="match status" value="1"/>
</dbReference>
<keyword evidence="2" id="KW-0378">Hydrolase</keyword>
<dbReference type="OMA" id="EETECFP"/>
<reference evidence="5 6" key="1">
    <citation type="journal article" date="2013" name="Curr. Biol.">
        <title>The Genome of the Foraminiferan Reticulomyxa filosa.</title>
        <authorList>
            <person name="Glockner G."/>
            <person name="Hulsmann N."/>
            <person name="Schleicher M."/>
            <person name="Noegel A.A."/>
            <person name="Eichinger L."/>
            <person name="Gallinger C."/>
            <person name="Pawlowski J."/>
            <person name="Sierra R."/>
            <person name="Euteneuer U."/>
            <person name="Pillet L."/>
            <person name="Moustafa A."/>
            <person name="Platzer M."/>
            <person name="Groth M."/>
            <person name="Szafranski K."/>
            <person name="Schliwa M."/>
        </authorList>
    </citation>
    <scope>NUCLEOTIDE SEQUENCE [LARGE SCALE GENOMIC DNA]</scope>
</reference>
<sequence length="271" mass="31738">MFGDLFERRQFTDGTSYYYSPHLNRIWFDPLPNVWGGIVAEEMGLGKTIEAIALIQLHPRPAPHLFSSSSLSFIQPQQERTYDKESEETECFPVKSTLIIVPSGLVAQWEDEIKKQCTHPLSMYTYRETNRVQDPRQLGQYDVVITTFAVLSSEGSEKSPPLRSSSNRKYTLHRCQWWRVIVDEGHILKAAATKRSQIIMELKAVNKWILTCSPFSNSVRNLQNIFRFLELHFCCSFWWDRVVRCFHSRRTLDFHLINQLFTMYSFVQSLN</sequence>
<dbReference type="InterPro" id="IPR014001">
    <property type="entry name" value="Helicase_ATP-bd"/>
</dbReference>
<dbReference type="EMBL" id="ASPP01028165">
    <property type="protein sequence ID" value="ETO05399.1"/>
    <property type="molecule type" value="Genomic_DNA"/>
</dbReference>
<comment type="caution">
    <text evidence="5">The sequence shown here is derived from an EMBL/GenBank/DDBJ whole genome shotgun (WGS) entry which is preliminary data.</text>
</comment>
<dbReference type="InterPro" id="IPR027417">
    <property type="entry name" value="P-loop_NTPase"/>
</dbReference>
<dbReference type="AlphaFoldDB" id="X6LUX9"/>
<dbReference type="GO" id="GO:0016787">
    <property type="term" value="F:hydrolase activity"/>
    <property type="evidence" value="ECO:0007669"/>
    <property type="project" value="UniProtKB-KW"/>
</dbReference>
<evidence type="ECO:0000259" key="4">
    <source>
        <dbReference type="PROSITE" id="PS51192"/>
    </source>
</evidence>
<dbReference type="GO" id="GO:0005634">
    <property type="term" value="C:nucleus"/>
    <property type="evidence" value="ECO:0007669"/>
    <property type="project" value="TreeGrafter"/>
</dbReference>
<keyword evidence="1" id="KW-0547">Nucleotide-binding</keyword>
<dbReference type="Proteomes" id="UP000023152">
    <property type="component" value="Unassembled WGS sequence"/>
</dbReference>
<evidence type="ECO:0000256" key="2">
    <source>
        <dbReference type="ARBA" id="ARBA00022801"/>
    </source>
</evidence>
<evidence type="ECO:0000256" key="3">
    <source>
        <dbReference type="ARBA" id="ARBA00022840"/>
    </source>
</evidence>
<keyword evidence="3" id="KW-0067">ATP-binding</keyword>
<evidence type="ECO:0000313" key="6">
    <source>
        <dbReference type="Proteomes" id="UP000023152"/>
    </source>
</evidence>
<dbReference type="OrthoDB" id="448448at2759"/>
<evidence type="ECO:0000256" key="1">
    <source>
        <dbReference type="ARBA" id="ARBA00022741"/>
    </source>
</evidence>
<dbReference type="SMART" id="SM00487">
    <property type="entry name" value="DEXDc"/>
    <property type="match status" value="1"/>
</dbReference>
<dbReference type="GO" id="GO:0005524">
    <property type="term" value="F:ATP binding"/>
    <property type="evidence" value="ECO:0007669"/>
    <property type="project" value="UniProtKB-KW"/>
</dbReference>
<evidence type="ECO:0000313" key="5">
    <source>
        <dbReference type="EMBL" id="ETO05399.1"/>
    </source>
</evidence>
<dbReference type="GO" id="GO:0006281">
    <property type="term" value="P:DNA repair"/>
    <property type="evidence" value="ECO:0007669"/>
    <property type="project" value="TreeGrafter"/>
</dbReference>